<dbReference type="AlphaFoldDB" id="A0AAU7DNR5"/>
<sequence>MPVAIAQPENADDSTQAKCRQYLQTPLPVEATTVTAPAKWPDCNSYKLYSGVGTKIDYAAARQCAWSERLAQQANLEPRYTIASVFGGSAMLSVLYANSEGVSQNLTLAQKFVCEAGGAPAEIKYRLDHVASLKKNASAKAKFDFCDDITSGFMGGFCAARGSEFQDQKRSTILKEIAAPFTLEQKELFETLRKAEAAYAEAHARGEIDLSGTARAMFQIDAEDTLRDDFIEALRTFESGKYPKISAQDFQYADARLNSEYRKALTDAEQHKSEYGAVQPDGIRNAERAWLKYRNAWLAFAKLRYPTVPDQAWLLLLTTNRISVLDGSFCDMDAVEPPCAPQGDTWKPRPLP</sequence>
<reference evidence="2" key="1">
    <citation type="submission" date="2023-03" db="EMBL/GenBank/DDBJ databases">
        <title>Edaphobacter sp.</title>
        <authorList>
            <person name="Huber K.J."/>
            <person name="Papendorf J."/>
            <person name="Pilke C."/>
            <person name="Bunk B."/>
            <person name="Sproeer C."/>
            <person name="Pester M."/>
        </authorList>
    </citation>
    <scope>NUCLEOTIDE SEQUENCE</scope>
    <source>
        <strain evidence="2">DSM 110680</strain>
    </source>
</reference>
<proteinExistence type="predicted"/>
<organism evidence="2">
    <name type="scientific">Telmatobacter sp. DSM 110680</name>
    <dbReference type="NCBI Taxonomy" id="3036704"/>
    <lineage>
        <taxon>Bacteria</taxon>
        <taxon>Pseudomonadati</taxon>
        <taxon>Acidobacteriota</taxon>
        <taxon>Terriglobia</taxon>
        <taxon>Terriglobales</taxon>
        <taxon>Acidobacteriaceae</taxon>
        <taxon>Telmatobacter</taxon>
    </lineage>
</organism>
<dbReference type="InterPro" id="IPR009739">
    <property type="entry name" value="LprI-like_N"/>
</dbReference>
<protein>
    <submittedName>
        <fullName evidence="2">DUF1311 domain-containing protein</fullName>
    </submittedName>
</protein>
<dbReference type="Gene3D" id="1.20.1270.180">
    <property type="match status" value="1"/>
</dbReference>
<accession>A0AAU7DNR5</accession>
<name>A0AAU7DNR5_9BACT</name>
<dbReference type="Pfam" id="PF07007">
    <property type="entry name" value="LprI"/>
    <property type="match status" value="1"/>
</dbReference>
<evidence type="ECO:0000313" key="2">
    <source>
        <dbReference type="EMBL" id="XBH19534.1"/>
    </source>
</evidence>
<feature type="domain" description="Lysozyme inhibitor LprI-like N-terminal" evidence="1">
    <location>
        <begin position="246"/>
        <end position="300"/>
    </location>
</feature>
<dbReference type="RefSeq" id="WP_348264752.1">
    <property type="nucleotide sequence ID" value="NZ_CP121196.1"/>
</dbReference>
<evidence type="ECO:0000259" key="1">
    <source>
        <dbReference type="Pfam" id="PF07007"/>
    </source>
</evidence>
<gene>
    <name evidence="2" type="ORF">P8935_09475</name>
</gene>
<dbReference type="EMBL" id="CP121196">
    <property type="protein sequence ID" value="XBH19534.1"/>
    <property type="molecule type" value="Genomic_DNA"/>
</dbReference>